<organism evidence="2 4">
    <name type="scientific">Winslowiella iniecta</name>
    <dbReference type="NCBI Taxonomy" id="1560201"/>
    <lineage>
        <taxon>Bacteria</taxon>
        <taxon>Pseudomonadati</taxon>
        <taxon>Pseudomonadota</taxon>
        <taxon>Gammaproteobacteria</taxon>
        <taxon>Enterobacterales</taxon>
        <taxon>Erwiniaceae</taxon>
        <taxon>Winslowiella</taxon>
    </lineage>
</organism>
<dbReference type="OrthoDB" id="9909893at2"/>
<feature type="compositionally biased region" description="Basic and acidic residues" evidence="1">
    <location>
        <begin position="42"/>
        <end position="62"/>
    </location>
</feature>
<feature type="region of interest" description="Disordered" evidence="1">
    <location>
        <begin position="39"/>
        <end position="62"/>
    </location>
</feature>
<evidence type="ECO:0000313" key="4">
    <source>
        <dbReference type="Proteomes" id="UP000036851"/>
    </source>
</evidence>
<evidence type="ECO:0000256" key="1">
    <source>
        <dbReference type="SAM" id="MobiDB-lite"/>
    </source>
</evidence>
<dbReference type="AlphaFoldDB" id="A0A0L7SYJ6"/>
<dbReference type="STRING" id="1560201.NG42_06035"/>
<dbReference type="Proteomes" id="UP000037088">
    <property type="component" value="Unassembled WGS sequence"/>
</dbReference>
<dbReference type="EMBL" id="JRXF01000054">
    <property type="protein sequence ID" value="KOC88031.1"/>
    <property type="molecule type" value="Genomic_DNA"/>
</dbReference>
<dbReference type="RefSeq" id="WP_052898367.1">
    <property type="nucleotide sequence ID" value="NZ_JRXE01000006.1"/>
</dbReference>
<evidence type="ECO:0000313" key="3">
    <source>
        <dbReference type="EMBL" id="KOC91393.1"/>
    </source>
</evidence>
<dbReference type="EMBL" id="JRXE01000006">
    <property type="protein sequence ID" value="KOC91393.1"/>
    <property type="molecule type" value="Genomic_DNA"/>
</dbReference>
<evidence type="ECO:0000313" key="2">
    <source>
        <dbReference type="EMBL" id="KOC88031.1"/>
    </source>
</evidence>
<sequence length="62" mass="7319">MNISFPDETYRTLLKEANRRDMPMAKMCSELLQKAAKIINKTKSDNQIDNQRGNDGRREYRN</sequence>
<reference evidence="4 5" key="1">
    <citation type="journal article" date="2015" name="Int. J. Syst. Evol. Microbiol.">
        <title>Erwinia iniecta sp. nov., isolated from Russian wheat aphids (Diuraphis noxia).</title>
        <authorList>
            <person name="Campillo T."/>
            <person name="Luna E."/>
            <person name="Portier P."/>
            <person name="Fischer-Le Saux M."/>
            <person name="Lapitan N."/>
            <person name="Tisserat N.A."/>
            <person name="Leach J.E."/>
        </authorList>
    </citation>
    <scope>NUCLEOTIDE SEQUENCE [LARGE SCALE GENOMIC DNA]</scope>
    <source>
        <strain evidence="3 5">B120</strain>
        <strain evidence="2 4">B149</strain>
    </source>
</reference>
<gene>
    <name evidence="3" type="ORF">NG42_06035</name>
    <name evidence="2" type="ORF">NG43_20930</name>
</gene>
<keyword evidence="5" id="KW-1185">Reference proteome</keyword>
<protein>
    <recommendedName>
        <fullName evidence="6">CopG-like ribbon-helix-helix domain-containing protein</fullName>
    </recommendedName>
</protein>
<accession>A0A0L7SYJ6</accession>
<proteinExistence type="predicted"/>
<evidence type="ECO:0008006" key="6">
    <source>
        <dbReference type="Google" id="ProtNLM"/>
    </source>
</evidence>
<comment type="caution">
    <text evidence="2">The sequence shown here is derived from an EMBL/GenBank/DDBJ whole genome shotgun (WGS) entry which is preliminary data.</text>
</comment>
<name>A0A0L7SYJ6_9GAMM</name>
<dbReference type="Proteomes" id="UP000036851">
    <property type="component" value="Unassembled WGS sequence"/>
</dbReference>
<evidence type="ECO:0000313" key="5">
    <source>
        <dbReference type="Proteomes" id="UP000037088"/>
    </source>
</evidence>